<accession>A0A9X1AJK4</accession>
<feature type="transmembrane region" description="Helical" evidence="1">
    <location>
        <begin position="62"/>
        <end position="83"/>
    </location>
</feature>
<feature type="domain" description="Acyltransferase 3" evidence="2">
    <location>
        <begin position="22"/>
        <end position="305"/>
    </location>
</feature>
<gene>
    <name evidence="3" type="ORF">KK488_01850</name>
</gene>
<dbReference type="InterPro" id="IPR002656">
    <property type="entry name" value="Acyl_transf_3_dom"/>
</dbReference>
<reference evidence="3" key="1">
    <citation type="submission" date="2021-05" db="EMBL/GenBank/DDBJ databases">
        <title>Genome of Sphingobium sp. strain.</title>
        <authorList>
            <person name="Fan R."/>
        </authorList>
    </citation>
    <scope>NUCLEOTIDE SEQUENCE</scope>
    <source>
        <strain evidence="3">H33</strain>
    </source>
</reference>
<dbReference type="GO" id="GO:0016747">
    <property type="term" value="F:acyltransferase activity, transferring groups other than amino-acyl groups"/>
    <property type="evidence" value="ECO:0007669"/>
    <property type="project" value="InterPro"/>
</dbReference>
<evidence type="ECO:0000313" key="3">
    <source>
        <dbReference type="EMBL" id="MBT2185683.1"/>
    </source>
</evidence>
<evidence type="ECO:0000256" key="1">
    <source>
        <dbReference type="SAM" id="Phobius"/>
    </source>
</evidence>
<keyword evidence="1" id="KW-0472">Membrane</keyword>
<feature type="transmembrane region" description="Helical" evidence="1">
    <location>
        <begin position="21"/>
        <end position="42"/>
    </location>
</feature>
<keyword evidence="3" id="KW-0808">Transferase</keyword>
<name>A0A9X1AJK4_9SPHN</name>
<sequence>MVVLLHFETQGHISALPVVKHAFLFVDFFFVLSGFVIGSSYGQRLIDGFRIREFMWLRLGRVYPLHLVMLLAFLAFEIVFAVFMPGMAGRRPFEGPFSLAAFVQSLFLLQIFFPPDATPWNGPSWSIAAEIWTYLIFALVLRYAHRWLVPIALVMIVAAPVYLANLTDRYIMVFHDGALARCLFGFALGMIGWRCAAWIESVRLSAAADQLVELAVLVATIMFVSAAGSGPLSLAAPFMFFVAVLVFARERGIVSRLLRTGPFVLLGTLSYSIYMIHGFIYYRFVNVLGKVGSRLGLDLVSSSGGHNTVGGGALFGDAMTISFLALVICLSYVSYRLIERPGQTFARGRIHRPLPPAPGAP</sequence>
<dbReference type="PANTHER" id="PTHR23028:SF131">
    <property type="entry name" value="BLR2367 PROTEIN"/>
    <property type="match status" value="1"/>
</dbReference>
<organism evidence="3 4">
    <name type="scientific">Sphingobium nicotianae</name>
    <dbReference type="NCBI Taxonomy" id="2782607"/>
    <lineage>
        <taxon>Bacteria</taxon>
        <taxon>Pseudomonadati</taxon>
        <taxon>Pseudomonadota</taxon>
        <taxon>Alphaproteobacteria</taxon>
        <taxon>Sphingomonadales</taxon>
        <taxon>Sphingomonadaceae</taxon>
        <taxon>Sphingobium</taxon>
    </lineage>
</organism>
<keyword evidence="1" id="KW-0812">Transmembrane</keyword>
<evidence type="ECO:0000259" key="2">
    <source>
        <dbReference type="Pfam" id="PF01757"/>
    </source>
</evidence>
<keyword evidence="1" id="KW-1133">Transmembrane helix</keyword>
<dbReference type="GO" id="GO:0000271">
    <property type="term" value="P:polysaccharide biosynthetic process"/>
    <property type="evidence" value="ECO:0007669"/>
    <property type="project" value="TreeGrafter"/>
</dbReference>
<evidence type="ECO:0000313" key="4">
    <source>
        <dbReference type="Proteomes" id="UP001138757"/>
    </source>
</evidence>
<dbReference type="AlphaFoldDB" id="A0A9X1AJK4"/>
<feature type="transmembrane region" description="Helical" evidence="1">
    <location>
        <begin position="211"/>
        <end position="228"/>
    </location>
</feature>
<keyword evidence="4" id="KW-1185">Reference proteome</keyword>
<proteinExistence type="predicted"/>
<protein>
    <submittedName>
        <fullName evidence="3">Acyltransferase</fullName>
    </submittedName>
</protein>
<dbReference type="EMBL" id="JAHGAW010000001">
    <property type="protein sequence ID" value="MBT2185683.1"/>
    <property type="molecule type" value="Genomic_DNA"/>
</dbReference>
<feature type="transmembrane region" description="Helical" evidence="1">
    <location>
        <begin position="318"/>
        <end position="338"/>
    </location>
</feature>
<feature type="transmembrane region" description="Helical" evidence="1">
    <location>
        <begin position="263"/>
        <end position="284"/>
    </location>
</feature>
<dbReference type="Pfam" id="PF01757">
    <property type="entry name" value="Acyl_transf_3"/>
    <property type="match status" value="1"/>
</dbReference>
<comment type="caution">
    <text evidence="3">The sequence shown here is derived from an EMBL/GenBank/DDBJ whole genome shotgun (WGS) entry which is preliminary data.</text>
</comment>
<dbReference type="PANTHER" id="PTHR23028">
    <property type="entry name" value="ACETYLTRANSFERASE"/>
    <property type="match status" value="1"/>
</dbReference>
<feature type="transmembrane region" description="Helical" evidence="1">
    <location>
        <begin position="178"/>
        <end position="199"/>
    </location>
</feature>
<dbReference type="Proteomes" id="UP001138757">
    <property type="component" value="Unassembled WGS sequence"/>
</dbReference>
<feature type="transmembrane region" description="Helical" evidence="1">
    <location>
        <begin position="148"/>
        <end position="166"/>
    </location>
</feature>
<keyword evidence="3" id="KW-0012">Acyltransferase</keyword>
<dbReference type="InterPro" id="IPR050879">
    <property type="entry name" value="Acyltransferase_3"/>
</dbReference>
<dbReference type="GO" id="GO:0016020">
    <property type="term" value="C:membrane"/>
    <property type="evidence" value="ECO:0007669"/>
    <property type="project" value="TreeGrafter"/>
</dbReference>